<dbReference type="RefSeq" id="WP_338072681.1">
    <property type="nucleotide sequence ID" value="NZ_JABFTS010000001.1"/>
</dbReference>
<dbReference type="CDD" id="cd00085">
    <property type="entry name" value="HNHc"/>
    <property type="match status" value="1"/>
</dbReference>
<keyword evidence="6" id="KW-0255">Endonuclease</keyword>
<dbReference type="GO" id="GO:0008270">
    <property type="term" value="F:zinc ion binding"/>
    <property type="evidence" value="ECO:0007669"/>
    <property type="project" value="InterPro"/>
</dbReference>
<dbReference type="GO" id="GO:0016787">
    <property type="term" value="F:hydrolase activity"/>
    <property type="evidence" value="ECO:0007669"/>
    <property type="project" value="UniProtKB-KW"/>
</dbReference>
<keyword evidence="2" id="KW-0378">Hydrolase</keyword>
<gene>
    <name evidence="6" type="ORF">HOP61_03010</name>
</gene>
<accession>A0AAW4YPV3</accession>
<comment type="similarity">
    <text evidence="3">Belongs to the HNH nuclease family.</text>
</comment>
<dbReference type="InterPro" id="IPR002711">
    <property type="entry name" value="HNH"/>
</dbReference>
<evidence type="ECO:0000256" key="4">
    <source>
        <dbReference type="ARBA" id="ARBA00040194"/>
    </source>
</evidence>
<dbReference type="Proteomes" id="UP001320178">
    <property type="component" value="Unassembled WGS sequence"/>
</dbReference>
<protein>
    <recommendedName>
        <fullName evidence="4">Putative HNH nuclease YajD</fullName>
    </recommendedName>
</protein>
<dbReference type="AlphaFoldDB" id="A0AAW4YPV3"/>
<dbReference type="PANTHER" id="PTHR41286">
    <property type="entry name" value="HNH NUCLEASE YAJD-RELATED"/>
    <property type="match status" value="1"/>
</dbReference>
<dbReference type="EMBL" id="JABFTS010000001">
    <property type="protein sequence ID" value="MCE8050262.1"/>
    <property type="molecule type" value="Genomic_DNA"/>
</dbReference>
<reference evidence="6" key="1">
    <citation type="submission" date="2020-05" db="EMBL/GenBank/DDBJ databases">
        <authorList>
            <person name="Wang L."/>
            <person name="Shao Z."/>
        </authorList>
    </citation>
    <scope>NUCLEOTIDE SEQUENCE</scope>
    <source>
        <strain evidence="6">MCCC 1A05776</strain>
    </source>
</reference>
<name>A0AAW4YPV3_9GAMM</name>
<evidence type="ECO:0000256" key="1">
    <source>
        <dbReference type="ARBA" id="ARBA00022722"/>
    </source>
</evidence>
<dbReference type="GO" id="GO:0004519">
    <property type="term" value="F:endonuclease activity"/>
    <property type="evidence" value="ECO:0007669"/>
    <property type="project" value="UniProtKB-KW"/>
</dbReference>
<evidence type="ECO:0000256" key="2">
    <source>
        <dbReference type="ARBA" id="ARBA00022801"/>
    </source>
</evidence>
<dbReference type="InterPro" id="IPR003615">
    <property type="entry name" value="HNH_nuc"/>
</dbReference>
<dbReference type="Gene3D" id="1.10.30.50">
    <property type="match status" value="1"/>
</dbReference>
<dbReference type="PANTHER" id="PTHR41286:SF1">
    <property type="entry name" value="HNH NUCLEASE YAJD-RELATED"/>
    <property type="match status" value="1"/>
</dbReference>
<dbReference type="GO" id="GO:0003676">
    <property type="term" value="F:nucleic acid binding"/>
    <property type="evidence" value="ECO:0007669"/>
    <property type="project" value="InterPro"/>
</dbReference>
<dbReference type="SMART" id="SM00507">
    <property type="entry name" value="HNHc"/>
    <property type="match status" value="1"/>
</dbReference>
<dbReference type="GO" id="GO:0005829">
    <property type="term" value="C:cytosol"/>
    <property type="evidence" value="ECO:0007669"/>
    <property type="project" value="TreeGrafter"/>
</dbReference>
<evidence type="ECO:0000256" key="3">
    <source>
        <dbReference type="ARBA" id="ARBA00038412"/>
    </source>
</evidence>
<reference evidence="6" key="2">
    <citation type="journal article" date="2021" name="Front. Microbiol.">
        <title>Aerobic Denitrification and Heterotrophic Sulfur Oxidation in the Genus Halomonas Revealed by Six Novel Species Characterizations and Genome-Based Analysis.</title>
        <authorList>
            <person name="Wang L."/>
            <person name="Shao Z."/>
        </authorList>
    </citation>
    <scope>NUCLEOTIDE SEQUENCE</scope>
    <source>
        <strain evidence="6">MCCC 1A05776</strain>
    </source>
</reference>
<evidence type="ECO:0000259" key="5">
    <source>
        <dbReference type="SMART" id="SM00507"/>
    </source>
</evidence>
<proteinExistence type="inferred from homology"/>
<dbReference type="Pfam" id="PF01844">
    <property type="entry name" value="HNH"/>
    <property type="match status" value="1"/>
</dbReference>
<sequence length="130" mass="14666">MPLRTRKPCRAQGCGGTTREKHGYCERHASYATGWVRHQAGRRTTERGYGRPWRRLREQVMERDRYLCQPCKLGGRATPAKIVDHIKPKAEGGTDSPDNLQAICESCHKAKTLSESQRARHGHRSKGEGG</sequence>
<comment type="caution">
    <text evidence="6">The sequence shown here is derived from an EMBL/GenBank/DDBJ whole genome shotgun (WGS) entry which is preliminary data.</text>
</comment>
<keyword evidence="1" id="KW-0540">Nuclease</keyword>
<organism evidence="6 7">
    <name type="scientific">Billgrantia desiderata</name>
    <dbReference type="NCBI Taxonomy" id="52021"/>
    <lineage>
        <taxon>Bacteria</taxon>
        <taxon>Pseudomonadati</taxon>
        <taxon>Pseudomonadota</taxon>
        <taxon>Gammaproteobacteria</taxon>
        <taxon>Oceanospirillales</taxon>
        <taxon>Halomonadaceae</taxon>
        <taxon>Billgrantia</taxon>
    </lineage>
</organism>
<feature type="domain" description="HNH nuclease" evidence="5">
    <location>
        <begin position="55"/>
        <end position="109"/>
    </location>
</feature>
<evidence type="ECO:0000313" key="6">
    <source>
        <dbReference type="EMBL" id="MCE8050262.1"/>
    </source>
</evidence>
<evidence type="ECO:0000313" key="7">
    <source>
        <dbReference type="Proteomes" id="UP001320178"/>
    </source>
</evidence>